<evidence type="ECO:0000256" key="2">
    <source>
        <dbReference type="SAM" id="SignalP"/>
    </source>
</evidence>
<protein>
    <submittedName>
        <fullName evidence="3">Uncharacterized protein</fullName>
    </submittedName>
</protein>
<dbReference type="PANTHER" id="PTHR11319">
    <property type="entry name" value="G PROTEIN-COUPLED RECEPTOR-RELATED"/>
    <property type="match status" value="1"/>
</dbReference>
<feature type="transmembrane region" description="Helical" evidence="1">
    <location>
        <begin position="1004"/>
        <end position="1021"/>
    </location>
</feature>
<dbReference type="InterPro" id="IPR011050">
    <property type="entry name" value="Pectin_lyase_fold/virulence"/>
</dbReference>
<evidence type="ECO:0000256" key="1">
    <source>
        <dbReference type="SAM" id="Phobius"/>
    </source>
</evidence>
<dbReference type="PANTHER" id="PTHR11319:SF35">
    <property type="entry name" value="OUTER MEMBRANE PROTEIN PMPC-RELATED"/>
    <property type="match status" value="1"/>
</dbReference>
<feature type="chain" id="PRO_5029642764" evidence="2">
    <location>
        <begin position="19"/>
        <end position="1108"/>
    </location>
</feature>
<feature type="signal peptide" evidence="2">
    <location>
        <begin position="1"/>
        <end position="18"/>
    </location>
</feature>
<keyword evidence="2" id="KW-0732">Signal</keyword>
<keyword evidence="1" id="KW-0812">Transmembrane</keyword>
<evidence type="ECO:0000313" key="3">
    <source>
        <dbReference type="EnsemblMetazoa" id="CLYHEMP009403.1"/>
    </source>
</evidence>
<dbReference type="GeneID" id="136809731"/>
<dbReference type="Gene3D" id="2.160.20.10">
    <property type="entry name" value="Single-stranded right-handed beta-helix, Pectin lyase-like"/>
    <property type="match status" value="1"/>
</dbReference>
<keyword evidence="1" id="KW-0472">Membrane</keyword>
<feature type="transmembrane region" description="Helical" evidence="1">
    <location>
        <begin position="796"/>
        <end position="819"/>
    </location>
</feature>
<dbReference type="OrthoDB" id="5987961at2759"/>
<dbReference type="SUPFAM" id="SSF51126">
    <property type="entry name" value="Pectin lyase-like"/>
    <property type="match status" value="2"/>
</dbReference>
<keyword evidence="4" id="KW-1185">Reference proteome</keyword>
<feature type="transmembrane region" description="Helical" evidence="1">
    <location>
        <begin position="883"/>
        <end position="904"/>
    </location>
</feature>
<feature type="transmembrane region" description="Helical" evidence="1">
    <location>
        <begin position="647"/>
        <end position="667"/>
    </location>
</feature>
<proteinExistence type="predicted"/>
<reference evidence="3" key="1">
    <citation type="submission" date="2021-01" db="UniProtKB">
        <authorList>
            <consortium name="EnsemblMetazoa"/>
        </authorList>
    </citation>
    <scope>IDENTIFICATION</scope>
</reference>
<feature type="transmembrane region" description="Helical" evidence="1">
    <location>
        <begin position="1065"/>
        <end position="1093"/>
    </location>
</feature>
<dbReference type="InterPro" id="IPR012334">
    <property type="entry name" value="Pectin_lyas_fold"/>
</dbReference>
<feature type="transmembrane region" description="Helical" evidence="1">
    <location>
        <begin position="840"/>
        <end position="859"/>
    </location>
</feature>
<name>A0A7M5WLF3_9CNID</name>
<dbReference type="EnsemblMetazoa" id="CLYHEMT009403.1">
    <property type="protein sequence ID" value="CLYHEMP009403.1"/>
    <property type="gene ID" value="CLYHEMG009403"/>
</dbReference>
<dbReference type="AlphaFoldDB" id="A0A7M5WLF3"/>
<feature type="transmembrane region" description="Helical" evidence="1">
    <location>
        <begin position="731"/>
        <end position="750"/>
    </location>
</feature>
<evidence type="ECO:0000313" key="4">
    <source>
        <dbReference type="Proteomes" id="UP000594262"/>
    </source>
</evidence>
<dbReference type="Proteomes" id="UP000594262">
    <property type="component" value="Unplaced"/>
</dbReference>
<accession>A0A7M5WLF3</accession>
<keyword evidence="1" id="KW-1133">Transmembrane helix</keyword>
<feature type="transmembrane region" description="Helical" evidence="1">
    <location>
        <begin position="1033"/>
        <end position="1053"/>
    </location>
</feature>
<dbReference type="RefSeq" id="XP_066922383.1">
    <property type="nucleotide sequence ID" value="XM_067066282.1"/>
</dbReference>
<sequence length="1108" mass="127573">MVNVKILFVLQCIQIISGYITESRFIYVSHNANSTDETDCGTIIHPCQDLQQAISTSNESDSILLDVQYIYTQNTTVKIPHTLTISSYCDSEGDNNCSRLAIIEFKTHKHLLETFSSFSISGNLTIENLSIKIFQTHQNDYILFTTTYDKNTSYSSNVTLRKSSVFVPVVEPDFAIFKTNFSIIFLEDCLFFSNVNTNYQHNNRKKGLLVKNENGAERIKRILYISRCKFVNFFLYIDASEIEMDFKIIKNTFLESGIIIFTDKQSRVEYHGNVFYDTDFNHAIGLEVNNEEVMGLSQLIIKGCYFEVTNIIIAGYYPANISISNITMKSSSIEIISYVYVLSLGKVIMKLADSKFEGPLTRFESVACRSVVIYNCEFKNTYRGAINIKNAGLVEIGNTHFNDNYISQNVMDIDFSTSILSIVTIKSNIIKISNCTFLNNTTPAWMPRAFYISFVNENPYENLLISNVTINSGNLDEIKNLVIFVEKLNNFSNAVIIRNTSLQCQHSDYYLQGDLKTTQNDYFQLWCTKCDGTSYNAFDRSYVEWNQAGNLLIHNTTCFPCPYQAFCVNGIKSKGNYWGITDQSGHVTFHQCPAFYCCPRLKKCNSYNACMNNRQGRLCGECKVNHSISLLSSNNKCVESEICKPKWWFWLIHGAGIVFAFVILLYYKDVFIHIKKTFSKSIFNRPSNQQALLKTETSSDTNDEMDASYLLTDKDRSTDQPTGQTSTMFSGLVKITFFFYQTASIIRINAPSRIEYKMPYFIDILTSFFNVKIDITSSDLIEICPFQTKIVAVMELFRLSVIFGVFFLIFAAMLVLKVIRNYRKTQHLRSKFMTRLKVGYVQLMTFGYASIAVICIRSIDCIEIDGAYYIFYQAELECYHQPWQIFAMVVIAVWVIPFPIVLFVGSRSLRSWRITPNEFLLIQTFPPTALAIIIKNHCRDNRLNQWSEQMFNERKHILNYLNEPFRELETKDDRLERTVWEPVLILRRLILIVITTFIRSPIMKLYPTGIILVLFTIHDYVTKPFKDPTLNFVQLISMSCLGILVLFNMFWALSINIDVLGNTEFYFFGEILLVLELIMLLTPICLVMFGAIFKLGKCVYKACLRKLD</sequence>
<organism evidence="3 4">
    <name type="scientific">Clytia hemisphaerica</name>
    <dbReference type="NCBI Taxonomy" id="252671"/>
    <lineage>
        <taxon>Eukaryota</taxon>
        <taxon>Metazoa</taxon>
        <taxon>Cnidaria</taxon>
        <taxon>Hydrozoa</taxon>
        <taxon>Hydroidolina</taxon>
        <taxon>Leptothecata</taxon>
        <taxon>Obeliida</taxon>
        <taxon>Clytiidae</taxon>
        <taxon>Clytia</taxon>
    </lineage>
</organism>